<evidence type="ECO:0008006" key="3">
    <source>
        <dbReference type="Google" id="ProtNLM"/>
    </source>
</evidence>
<dbReference type="RefSeq" id="WP_012777588.1">
    <property type="nucleotide sequence ID" value="NC_012968.1"/>
</dbReference>
<proteinExistence type="predicted"/>
<dbReference type="eggNOG" id="ENOG5033H24">
    <property type="taxonomic scope" value="Bacteria"/>
</dbReference>
<protein>
    <recommendedName>
        <fullName evidence="3">DUF4755 domain-containing protein</fullName>
    </recommendedName>
</protein>
<gene>
    <name evidence="1" type="ordered locus">Mmol_0221</name>
</gene>
<evidence type="ECO:0000313" key="1">
    <source>
        <dbReference type="EMBL" id="ACT47131.1"/>
    </source>
</evidence>
<name>C6WSN9_METML</name>
<dbReference type="Proteomes" id="UP000002742">
    <property type="component" value="Chromosome"/>
</dbReference>
<dbReference type="Pfam" id="PF15947">
    <property type="entry name" value="DUF4755"/>
    <property type="match status" value="1"/>
</dbReference>
<sequence length="179" mass="20652">MKIFFGVILILIGYVYSQEMHNSLFLLIGGGIGGWLIWQPIGNSLKDASKKKEWLGLAEGCQYQHYHKSTGIGMNTATRQVYLFDGDKFKRYDFTDIRNWSYSVLTGGTTMSNRTLAEGAHNSRQNKENEAGSGLFLDVKDIDHPEWRVAFPWHATNNRKTEVELKRWMEIFQQNINEK</sequence>
<dbReference type="STRING" id="583345.Mmol_0221"/>
<reference evidence="1 2" key="2">
    <citation type="journal article" date="2011" name="J. Bacteriol.">
        <title>Genomes of three methylotrophs from a single niche uncover genetic and metabolic divergence of Methylophilaceae.</title>
        <authorList>
            <person name="Lapidus A."/>
            <person name="Clum A."/>
            <person name="Labutti K."/>
            <person name="Kaluzhnaya M.G."/>
            <person name="Lim S."/>
            <person name="Beck D.A."/>
            <person name="Glavina Del Rio T."/>
            <person name="Nolan M."/>
            <person name="Mavromatis K."/>
            <person name="Huntemann M."/>
            <person name="Lucas S."/>
            <person name="Lidstrom M.E."/>
            <person name="Ivanova N."/>
            <person name="Chistoserdova L."/>
        </authorList>
    </citation>
    <scope>NUCLEOTIDE SEQUENCE [LARGE SCALE GENOMIC DNA]</scope>
    <source>
        <strain evidence="2">JLW8 / ATCC BAA-1282 / DSM 17540</strain>
    </source>
</reference>
<organism evidence="1 2">
    <name type="scientific">Methylotenera mobilis (strain JLW8 / ATCC BAA-1282 / DSM 17540)</name>
    <dbReference type="NCBI Taxonomy" id="583345"/>
    <lineage>
        <taxon>Bacteria</taxon>
        <taxon>Pseudomonadati</taxon>
        <taxon>Pseudomonadota</taxon>
        <taxon>Betaproteobacteria</taxon>
        <taxon>Nitrosomonadales</taxon>
        <taxon>Methylophilaceae</taxon>
        <taxon>Methylotenera</taxon>
    </lineage>
</organism>
<dbReference type="KEGG" id="mmb:Mmol_0221"/>
<dbReference type="OrthoDB" id="8779339at2"/>
<reference evidence="2" key="1">
    <citation type="submission" date="2009-07" db="EMBL/GenBank/DDBJ databases">
        <title>Complete sequence of Methylotenera mobilis JLW8.</title>
        <authorList>
            <consortium name="US DOE Joint Genome Institute"/>
            <person name="Lucas S."/>
            <person name="Copeland A."/>
            <person name="Lapidus A."/>
            <person name="Glavina del Rio T."/>
            <person name="Tice H."/>
            <person name="Bruce D."/>
            <person name="Goodwin L."/>
            <person name="Pitluck S."/>
            <person name="LaButti K.M."/>
            <person name="Clum A."/>
            <person name="Larimer F."/>
            <person name="Land M."/>
            <person name="Hauser L."/>
            <person name="Kyrpides N."/>
            <person name="Mikhailova N."/>
            <person name="Kayluzhnaya M."/>
            <person name="Chistoserdova L."/>
        </authorList>
    </citation>
    <scope>NUCLEOTIDE SEQUENCE [LARGE SCALE GENOMIC DNA]</scope>
    <source>
        <strain evidence="2">JLW8 / ATCC BAA-1282 / DSM 17540</strain>
    </source>
</reference>
<dbReference type="AlphaFoldDB" id="C6WSN9"/>
<dbReference type="InterPro" id="IPR031863">
    <property type="entry name" value="DUF4755"/>
</dbReference>
<dbReference type="HOGENOM" id="CLU_1501817_0_0_4"/>
<keyword evidence="2" id="KW-1185">Reference proteome</keyword>
<dbReference type="EMBL" id="CP001672">
    <property type="protein sequence ID" value="ACT47131.1"/>
    <property type="molecule type" value="Genomic_DNA"/>
</dbReference>
<accession>C6WSN9</accession>
<evidence type="ECO:0000313" key="2">
    <source>
        <dbReference type="Proteomes" id="UP000002742"/>
    </source>
</evidence>